<feature type="transmembrane region" description="Helical" evidence="1">
    <location>
        <begin position="118"/>
        <end position="139"/>
    </location>
</feature>
<evidence type="ECO:0000313" key="2">
    <source>
        <dbReference type="EMBL" id="MDO1446715.1"/>
    </source>
</evidence>
<dbReference type="EMBL" id="JAUKPO010000005">
    <property type="protein sequence ID" value="MDO1446715.1"/>
    <property type="molecule type" value="Genomic_DNA"/>
</dbReference>
<feature type="transmembrane region" description="Helical" evidence="1">
    <location>
        <begin position="95"/>
        <end position="112"/>
    </location>
</feature>
<feature type="transmembrane region" description="Helical" evidence="1">
    <location>
        <begin position="49"/>
        <end position="75"/>
    </location>
</feature>
<keyword evidence="3" id="KW-1185">Reference proteome</keyword>
<comment type="caution">
    <text evidence="2">The sequence shown here is derived from an EMBL/GenBank/DDBJ whole genome shotgun (WGS) entry which is preliminary data.</text>
</comment>
<sequence length="155" mass="17843">MKRPPELYFLFLLHLLLSLNALVGGGLLIAEPSGSLLGMSPDWLRHTPFTTYLLPGLILFVMVGLFPLLTLFGLLLRANWPWVQVANIYSDKHWAWAYSLFSGIILLTWITVQQLITQYFWLQPILLIMGLLILVFTLLPRVQQYYSLKNEGHVF</sequence>
<reference evidence="2" key="1">
    <citation type="submission" date="2023-07" db="EMBL/GenBank/DDBJ databases">
        <title>The genome sequence of Rhodocytophaga aerolata KACC 12507.</title>
        <authorList>
            <person name="Zhang X."/>
        </authorList>
    </citation>
    <scope>NUCLEOTIDE SEQUENCE</scope>
    <source>
        <strain evidence="2">KACC 12507</strain>
    </source>
</reference>
<feature type="transmembrane region" description="Helical" evidence="1">
    <location>
        <begin position="7"/>
        <end position="29"/>
    </location>
</feature>
<dbReference type="Proteomes" id="UP001168528">
    <property type="component" value="Unassembled WGS sequence"/>
</dbReference>
<evidence type="ECO:0000313" key="3">
    <source>
        <dbReference type="Proteomes" id="UP001168528"/>
    </source>
</evidence>
<accession>A0ABT8R3Q2</accession>
<dbReference type="RefSeq" id="WP_302037520.1">
    <property type="nucleotide sequence ID" value="NZ_JAUKPO010000005.1"/>
</dbReference>
<protein>
    <submittedName>
        <fullName evidence="2">Uncharacterized protein</fullName>
    </submittedName>
</protein>
<name>A0ABT8R3Q2_9BACT</name>
<keyword evidence="1" id="KW-0472">Membrane</keyword>
<gene>
    <name evidence="2" type="ORF">Q0590_10660</name>
</gene>
<organism evidence="2 3">
    <name type="scientific">Rhodocytophaga aerolata</name>
    <dbReference type="NCBI Taxonomy" id="455078"/>
    <lineage>
        <taxon>Bacteria</taxon>
        <taxon>Pseudomonadati</taxon>
        <taxon>Bacteroidota</taxon>
        <taxon>Cytophagia</taxon>
        <taxon>Cytophagales</taxon>
        <taxon>Rhodocytophagaceae</taxon>
        <taxon>Rhodocytophaga</taxon>
    </lineage>
</organism>
<keyword evidence="1" id="KW-1133">Transmembrane helix</keyword>
<proteinExistence type="predicted"/>
<evidence type="ECO:0000256" key="1">
    <source>
        <dbReference type="SAM" id="Phobius"/>
    </source>
</evidence>
<keyword evidence="1" id="KW-0812">Transmembrane</keyword>